<keyword evidence="1" id="KW-0812">Transmembrane</keyword>
<dbReference type="EMBL" id="DVFV01000140">
    <property type="protein sequence ID" value="HIQ91566.1"/>
    <property type="molecule type" value="Genomic_DNA"/>
</dbReference>
<feature type="transmembrane region" description="Helical" evidence="1">
    <location>
        <begin position="49"/>
        <end position="70"/>
    </location>
</feature>
<evidence type="ECO:0000313" key="2">
    <source>
        <dbReference type="EMBL" id="HIQ91566.1"/>
    </source>
</evidence>
<dbReference type="Proteomes" id="UP000886786">
    <property type="component" value="Unassembled WGS sequence"/>
</dbReference>
<organism evidence="2 3">
    <name type="scientific">Candidatus Coprosoma intestinipullorum</name>
    <dbReference type="NCBI Taxonomy" id="2840752"/>
    <lineage>
        <taxon>Bacteria</taxon>
        <taxon>Bacillati</taxon>
        <taxon>Bacillota</taxon>
        <taxon>Bacillota incertae sedis</taxon>
        <taxon>Candidatus Coprosoma</taxon>
    </lineage>
</organism>
<protein>
    <submittedName>
        <fullName evidence="2">DUF2798 domain-containing protein</fullName>
    </submittedName>
</protein>
<gene>
    <name evidence="2" type="ORF">IAB27_08160</name>
</gene>
<dbReference type="AlphaFoldDB" id="A0A9D0ZSF6"/>
<evidence type="ECO:0000256" key="1">
    <source>
        <dbReference type="SAM" id="Phobius"/>
    </source>
</evidence>
<evidence type="ECO:0000313" key="3">
    <source>
        <dbReference type="Proteomes" id="UP000886786"/>
    </source>
</evidence>
<keyword evidence="1" id="KW-0472">Membrane</keyword>
<comment type="caution">
    <text evidence="2">The sequence shown here is derived from an EMBL/GenBank/DDBJ whole genome shotgun (WGS) entry which is preliminary data.</text>
</comment>
<keyword evidence="1" id="KW-1133">Transmembrane helix</keyword>
<reference evidence="2" key="2">
    <citation type="journal article" date="2021" name="PeerJ">
        <title>Extensive microbial diversity within the chicken gut microbiome revealed by metagenomics and culture.</title>
        <authorList>
            <person name="Gilroy R."/>
            <person name="Ravi A."/>
            <person name="Getino M."/>
            <person name="Pursley I."/>
            <person name="Horton D.L."/>
            <person name="Alikhan N.F."/>
            <person name="Baker D."/>
            <person name="Gharbi K."/>
            <person name="Hall N."/>
            <person name="Watson M."/>
            <person name="Adriaenssens E.M."/>
            <person name="Foster-Nyarko E."/>
            <person name="Jarju S."/>
            <person name="Secka A."/>
            <person name="Antonio M."/>
            <person name="Oren A."/>
            <person name="Chaudhuri R.R."/>
            <person name="La Ragione R."/>
            <person name="Hildebrand F."/>
            <person name="Pallen M.J."/>
        </authorList>
    </citation>
    <scope>NUCLEOTIDE SEQUENCE</scope>
    <source>
        <strain evidence="2">CHK147-3167</strain>
    </source>
</reference>
<sequence length="155" mass="18144">MPQTKFQDVIFTLIMVLFMVYAMVTYNVYLNTGEMSMKLFIMGYKEIPIMMVIAFIAEFFLIGKLTKYFTFKSLDVKKTQPIFITLMISALTVCFMCPLMSLIATLLFADYSWGTFVVLWFKTIIINFPMAFFYQIFFAGSIVRKIFRTIFKVKA</sequence>
<feature type="transmembrane region" description="Helical" evidence="1">
    <location>
        <begin position="120"/>
        <end position="143"/>
    </location>
</feature>
<feature type="transmembrane region" description="Helical" evidence="1">
    <location>
        <begin position="82"/>
        <end position="108"/>
    </location>
</feature>
<dbReference type="InterPro" id="IPR021529">
    <property type="entry name" value="DUF2798"/>
</dbReference>
<proteinExistence type="predicted"/>
<feature type="transmembrane region" description="Helical" evidence="1">
    <location>
        <begin position="9"/>
        <end position="29"/>
    </location>
</feature>
<accession>A0A9D0ZSF6</accession>
<name>A0A9D0ZSF6_9FIRM</name>
<reference evidence="2" key="1">
    <citation type="submission" date="2020-10" db="EMBL/GenBank/DDBJ databases">
        <authorList>
            <person name="Gilroy R."/>
        </authorList>
    </citation>
    <scope>NUCLEOTIDE SEQUENCE</scope>
    <source>
        <strain evidence="2">CHK147-3167</strain>
    </source>
</reference>
<dbReference type="Pfam" id="PF11391">
    <property type="entry name" value="DUF2798"/>
    <property type="match status" value="2"/>
</dbReference>